<name>A0A3Q9UKS4_9ACTN</name>
<feature type="domain" description="YdhG-like" evidence="1">
    <location>
        <begin position="25"/>
        <end position="129"/>
    </location>
</feature>
<dbReference type="EMBL" id="CP025570">
    <property type="protein sequence ID" value="AZZ39713.1"/>
    <property type="molecule type" value="Genomic_DNA"/>
</dbReference>
<dbReference type="InterPro" id="IPR014922">
    <property type="entry name" value="YdhG-like"/>
</dbReference>
<evidence type="ECO:0000313" key="3">
    <source>
        <dbReference type="Proteomes" id="UP000285875"/>
    </source>
</evidence>
<sequence>MAENKTTVTDVDPEDFLAGVKTARQREESRRLLAMMSELTGAPARMWGPTMVGFGQYHYRYDSGREGDALILGFAPRSGKFALYGLMDSPEAPALLERLGTHRRGAGCLYVNRLDDVDEEVLAELIRAAWAARRP</sequence>
<dbReference type="Pfam" id="PF08818">
    <property type="entry name" value="DUF1801"/>
    <property type="match status" value="1"/>
</dbReference>
<gene>
    <name evidence="2" type="ORF">C0Z10_08040</name>
</gene>
<dbReference type="AlphaFoldDB" id="A0A3Q9UKS4"/>
<reference evidence="3" key="1">
    <citation type="submission" date="2017-12" db="EMBL/GenBank/DDBJ databases">
        <title>Whole genome sequencing of Acidipropionibacterium jensenii strains JS279 and JS280.</title>
        <authorList>
            <person name="Deptula P."/>
            <person name="Laine P."/>
            <person name="Smolander O.-P."/>
            <person name="Paulin L."/>
            <person name="Auvinen P."/>
            <person name="Varmanen P."/>
        </authorList>
    </citation>
    <scope>NUCLEOTIDE SEQUENCE [LARGE SCALE GENOMIC DNA]</scope>
    <source>
        <strain evidence="3">JS280</strain>
    </source>
</reference>
<dbReference type="KEGG" id="aji:C0Z10_08040"/>
<evidence type="ECO:0000259" key="1">
    <source>
        <dbReference type="Pfam" id="PF08818"/>
    </source>
</evidence>
<proteinExistence type="predicted"/>
<organism evidence="2 3">
    <name type="scientific">Acidipropionibacterium jensenii</name>
    <dbReference type="NCBI Taxonomy" id="1749"/>
    <lineage>
        <taxon>Bacteria</taxon>
        <taxon>Bacillati</taxon>
        <taxon>Actinomycetota</taxon>
        <taxon>Actinomycetes</taxon>
        <taxon>Propionibacteriales</taxon>
        <taxon>Propionibacteriaceae</taxon>
        <taxon>Acidipropionibacterium</taxon>
    </lineage>
</organism>
<dbReference type="Proteomes" id="UP000285875">
    <property type="component" value="Chromosome"/>
</dbReference>
<protein>
    <submittedName>
        <fullName evidence="2">DUF1801 domain-containing protein</fullName>
    </submittedName>
</protein>
<accession>A0A3Q9UKS4</accession>
<evidence type="ECO:0000313" key="2">
    <source>
        <dbReference type="EMBL" id="AZZ39713.1"/>
    </source>
</evidence>
<dbReference type="RefSeq" id="WP_097799038.1">
    <property type="nucleotide sequence ID" value="NZ_CP025570.1"/>
</dbReference>